<dbReference type="Proteomes" id="UP000245202">
    <property type="component" value="Unassembled WGS sequence"/>
</dbReference>
<accession>A0A2R5EZN9</accession>
<proteinExistence type="predicted"/>
<dbReference type="AlphaFoldDB" id="A0A2R5EZN9"/>
<evidence type="ECO:0000313" key="2">
    <source>
        <dbReference type="Proteomes" id="UP000245202"/>
    </source>
</evidence>
<dbReference type="RefSeq" id="WP_087567119.1">
    <property type="nucleotide sequence ID" value="NZ_BDQX01000458.1"/>
</dbReference>
<evidence type="ECO:0008006" key="3">
    <source>
        <dbReference type="Google" id="ProtNLM"/>
    </source>
</evidence>
<evidence type="ECO:0000313" key="1">
    <source>
        <dbReference type="EMBL" id="GBG12162.1"/>
    </source>
</evidence>
<comment type="caution">
    <text evidence="1">The sequence shown here is derived from an EMBL/GenBank/DDBJ whole genome shotgun (WGS) entry which is preliminary data.</text>
</comment>
<dbReference type="EMBL" id="BDQX01000458">
    <property type="protein sequence ID" value="GBG12162.1"/>
    <property type="molecule type" value="Genomic_DNA"/>
</dbReference>
<name>A0A2R5EZN9_9BACL</name>
<protein>
    <recommendedName>
        <fullName evidence="3">Spore germination protein GerPE</fullName>
    </recommendedName>
</protein>
<gene>
    <name evidence="1" type="ORF">PAT3040_07023</name>
</gene>
<organism evidence="1 2">
    <name type="scientific">Paenibacillus agaridevorans</name>
    <dbReference type="NCBI Taxonomy" id="171404"/>
    <lineage>
        <taxon>Bacteria</taxon>
        <taxon>Bacillati</taxon>
        <taxon>Bacillota</taxon>
        <taxon>Bacilli</taxon>
        <taxon>Bacillales</taxon>
        <taxon>Paenibacillaceae</taxon>
        <taxon>Paenibacillus</taxon>
    </lineage>
</organism>
<dbReference type="Pfam" id="PF10970">
    <property type="entry name" value="GerPE"/>
    <property type="match status" value="1"/>
</dbReference>
<keyword evidence="2" id="KW-1185">Reference proteome</keyword>
<dbReference type="InterPro" id="IPR024496">
    <property type="entry name" value="Spore_germ_GerPE"/>
</dbReference>
<sequence length="141" mass="15565">MKFSNRSLECFPVRTSEIAFVNVISLASASIVQIGDRGSTHAKLRALAVQRKEDHSTAGEAYFESYDIFSRPWPIISDPWLQSGQPDNLNRCNHSPRISVGCVSVIALSSSSSLHVGNSYSVVGEARVKHIRQFPQDTTIM</sequence>
<reference evidence="1 2" key="1">
    <citation type="submission" date="2017-08" db="EMBL/GenBank/DDBJ databases">
        <title>Substantial Increase in Enzyme Production by Combined Drug-Resistance Mutations in Paenibacillus agaridevorans.</title>
        <authorList>
            <person name="Tanaka Y."/>
            <person name="Funane K."/>
            <person name="Hosaka T."/>
            <person name="Shiwa Y."/>
            <person name="Fujita N."/>
            <person name="Miyazaki T."/>
            <person name="Yoshikawa H."/>
            <person name="Murakami K."/>
            <person name="Kasahara K."/>
            <person name="Inaoka T."/>
            <person name="Hiraga Y."/>
            <person name="Ochi K."/>
        </authorList>
    </citation>
    <scope>NUCLEOTIDE SEQUENCE [LARGE SCALE GENOMIC DNA]</scope>
    <source>
        <strain evidence="1 2">T-3040</strain>
    </source>
</reference>